<dbReference type="Proteomes" id="UP000225277">
    <property type="component" value="Unassembled WGS sequence"/>
</dbReference>
<dbReference type="AlphaFoldDB" id="A0A2D3VPA5"/>
<organism evidence="6 7">
    <name type="scientific">Ramularia collo-cygni</name>
    <dbReference type="NCBI Taxonomy" id="112498"/>
    <lineage>
        <taxon>Eukaryota</taxon>
        <taxon>Fungi</taxon>
        <taxon>Dikarya</taxon>
        <taxon>Ascomycota</taxon>
        <taxon>Pezizomycotina</taxon>
        <taxon>Dothideomycetes</taxon>
        <taxon>Dothideomycetidae</taxon>
        <taxon>Mycosphaerellales</taxon>
        <taxon>Mycosphaerellaceae</taxon>
        <taxon>Ramularia</taxon>
    </lineage>
</organism>
<dbReference type="EMBL" id="FJUY01000018">
    <property type="protein sequence ID" value="CZT23738.1"/>
    <property type="molecule type" value="Genomic_DNA"/>
</dbReference>
<accession>A0A2D3VPA5</accession>
<evidence type="ECO:0000256" key="2">
    <source>
        <dbReference type="ARBA" id="ARBA00022771"/>
    </source>
</evidence>
<evidence type="ECO:0000259" key="5">
    <source>
        <dbReference type="Pfam" id="PF01485"/>
    </source>
</evidence>
<evidence type="ECO:0000256" key="1">
    <source>
        <dbReference type="ARBA" id="ARBA00022723"/>
    </source>
</evidence>
<dbReference type="SUPFAM" id="SSF57850">
    <property type="entry name" value="RING/U-box"/>
    <property type="match status" value="1"/>
</dbReference>
<dbReference type="GO" id="GO:0008270">
    <property type="term" value="F:zinc ion binding"/>
    <property type="evidence" value="ECO:0007669"/>
    <property type="project" value="UniProtKB-KW"/>
</dbReference>
<dbReference type="PANTHER" id="PTHR11685">
    <property type="entry name" value="RBR FAMILY RING FINGER AND IBR DOMAIN-CONTAINING"/>
    <property type="match status" value="1"/>
</dbReference>
<keyword evidence="7" id="KW-1185">Reference proteome</keyword>
<keyword evidence="1" id="KW-0479">Metal-binding</keyword>
<sequence length="467" mass="51644">MDMQTWQLEDEVDAINLQLGYLHLYDEEKKGKYSPSNIPDPEVAYDDFRTYLQLRLQSLQDFKLARSIAHAVSADAPIIAELIEAERVAHQDRQLAFRMSNEEPDLEAPPPYTEIGDEAAILDDSITRLGLQDEEPVDAGPSGYVRGQVETLEKLASKSFQCSACTEHFRLTETSELPCGDRYCGDCLKDFIMRPVREHDFTLLPARCCRLPVPQGVVATVLNEQEYQAYQSTEEEAATRDKTYCSSAECGQFVSPKYIVADTATCPRCRVGTCIICKNTGHEGDCPADPALQATLALGNEHNWQRCFSCRAMVAIEWGCNHMRQVRSQKLQAAYRTLTLTYKGAAAQQSSAINVALNGNNVAAKYGTKRTLSSGRRKLLPELLRPTLRLSNVNAASSRSKISSATPMNVNTLASSRRLPTERDFVAIGAMTGIRSSSSSAAIVIWNCAMIVAHTVSETDGVSIRFH</sequence>
<dbReference type="OrthoDB" id="10009520at2759"/>
<gene>
    <name evidence="6" type="ORF">RCC_09452</name>
</gene>
<dbReference type="InterPro" id="IPR013083">
    <property type="entry name" value="Znf_RING/FYVE/PHD"/>
</dbReference>
<reference evidence="6 7" key="1">
    <citation type="submission" date="2016-03" db="EMBL/GenBank/DDBJ databases">
        <authorList>
            <person name="Ploux O."/>
        </authorList>
    </citation>
    <scope>NUCLEOTIDE SEQUENCE [LARGE SCALE GENOMIC DNA]</scope>
    <source>
        <strain evidence="6 7">URUG2</strain>
    </source>
</reference>
<evidence type="ECO:0000256" key="4">
    <source>
        <dbReference type="ARBA" id="ARBA00022833"/>
    </source>
</evidence>
<keyword evidence="2" id="KW-0863">Zinc-finger</keyword>
<evidence type="ECO:0000313" key="6">
    <source>
        <dbReference type="EMBL" id="CZT23738.1"/>
    </source>
</evidence>
<dbReference type="RefSeq" id="XP_023630462.1">
    <property type="nucleotide sequence ID" value="XM_023774694.1"/>
</dbReference>
<dbReference type="STRING" id="112498.A0A2D3VPA5"/>
<dbReference type="Pfam" id="PF01485">
    <property type="entry name" value="IBR"/>
    <property type="match status" value="1"/>
</dbReference>
<feature type="domain" description="IBR" evidence="5">
    <location>
        <begin position="227"/>
        <end position="285"/>
    </location>
</feature>
<name>A0A2D3VPA5_9PEZI</name>
<dbReference type="GO" id="GO:0016567">
    <property type="term" value="P:protein ubiquitination"/>
    <property type="evidence" value="ECO:0007669"/>
    <property type="project" value="InterPro"/>
</dbReference>
<dbReference type="CDD" id="cd20335">
    <property type="entry name" value="BRcat_RBR"/>
    <property type="match status" value="1"/>
</dbReference>
<evidence type="ECO:0000256" key="3">
    <source>
        <dbReference type="ARBA" id="ARBA00022786"/>
    </source>
</evidence>
<protein>
    <recommendedName>
        <fullName evidence="5">IBR domain-containing protein</fullName>
    </recommendedName>
</protein>
<keyword evidence="4" id="KW-0862">Zinc</keyword>
<proteinExistence type="predicted"/>
<dbReference type="Gene3D" id="3.30.40.10">
    <property type="entry name" value="Zinc/RING finger domain, C3HC4 (zinc finger)"/>
    <property type="match status" value="1"/>
</dbReference>
<dbReference type="GeneID" id="35604523"/>
<dbReference type="InterPro" id="IPR002867">
    <property type="entry name" value="IBR_dom"/>
</dbReference>
<dbReference type="GO" id="GO:0004842">
    <property type="term" value="F:ubiquitin-protein transferase activity"/>
    <property type="evidence" value="ECO:0007669"/>
    <property type="project" value="InterPro"/>
</dbReference>
<keyword evidence="3" id="KW-0833">Ubl conjugation pathway</keyword>
<dbReference type="InterPro" id="IPR031127">
    <property type="entry name" value="E3_UB_ligase_RBR"/>
</dbReference>
<evidence type="ECO:0000313" key="7">
    <source>
        <dbReference type="Proteomes" id="UP000225277"/>
    </source>
</evidence>